<proteinExistence type="predicted"/>
<dbReference type="GeneID" id="17276307"/>
<evidence type="ECO:0000313" key="10">
    <source>
        <dbReference type="Proteomes" id="UP000013827"/>
    </source>
</evidence>
<dbReference type="Gene3D" id="3.90.1150.10">
    <property type="entry name" value="Aspartate Aminotransferase, domain 1"/>
    <property type="match status" value="1"/>
</dbReference>
<dbReference type="EC" id="2.6.1.9" evidence="3"/>
<evidence type="ECO:0000256" key="6">
    <source>
        <dbReference type="ARBA" id="ARBA00022898"/>
    </source>
</evidence>
<reference evidence="10" key="1">
    <citation type="journal article" date="2013" name="Nature">
        <title>Pan genome of the phytoplankton Emiliania underpins its global distribution.</title>
        <authorList>
            <person name="Read B.A."/>
            <person name="Kegel J."/>
            <person name="Klute M.J."/>
            <person name="Kuo A."/>
            <person name="Lefebvre S.C."/>
            <person name="Maumus F."/>
            <person name="Mayer C."/>
            <person name="Miller J."/>
            <person name="Monier A."/>
            <person name="Salamov A."/>
            <person name="Young J."/>
            <person name="Aguilar M."/>
            <person name="Claverie J.M."/>
            <person name="Frickenhaus S."/>
            <person name="Gonzalez K."/>
            <person name="Herman E.K."/>
            <person name="Lin Y.C."/>
            <person name="Napier J."/>
            <person name="Ogata H."/>
            <person name="Sarno A.F."/>
            <person name="Shmutz J."/>
            <person name="Schroeder D."/>
            <person name="de Vargas C."/>
            <person name="Verret F."/>
            <person name="von Dassow P."/>
            <person name="Valentin K."/>
            <person name="Van de Peer Y."/>
            <person name="Wheeler G."/>
            <person name="Dacks J.B."/>
            <person name="Delwiche C.F."/>
            <person name="Dyhrman S.T."/>
            <person name="Glockner G."/>
            <person name="John U."/>
            <person name="Richards T."/>
            <person name="Worden A.Z."/>
            <person name="Zhang X."/>
            <person name="Grigoriev I.V."/>
            <person name="Allen A.E."/>
            <person name="Bidle K."/>
            <person name="Borodovsky M."/>
            <person name="Bowler C."/>
            <person name="Brownlee C."/>
            <person name="Cock J.M."/>
            <person name="Elias M."/>
            <person name="Gladyshev V.N."/>
            <person name="Groth M."/>
            <person name="Guda C."/>
            <person name="Hadaegh A."/>
            <person name="Iglesias-Rodriguez M.D."/>
            <person name="Jenkins J."/>
            <person name="Jones B.M."/>
            <person name="Lawson T."/>
            <person name="Leese F."/>
            <person name="Lindquist E."/>
            <person name="Lobanov A."/>
            <person name="Lomsadze A."/>
            <person name="Malik S.B."/>
            <person name="Marsh M.E."/>
            <person name="Mackinder L."/>
            <person name="Mock T."/>
            <person name="Mueller-Roeber B."/>
            <person name="Pagarete A."/>
            <person name="Parker M."/>
            <person name="Probert I."/>
            <person name="Quesneville H."/>
            <person name="Raines C."/>
            <person name="Rensing S.A."/>
            <person name="Riano-Pachon D.M."/>
            <person name="Richier S."/>
            <person name="Rokitta S."/>
            <person name="Shiraiwa Y."/>
            <person name="Soanes D.M."/>
            <person name="van der Giezen M."/>
            <person name="Wahlund T.M."/>
            <person name="Williams B."/>
            <person name="Wilson W."/>
            <person name="Wolfe G."/>
            <person name="Wurch L.L."/>
        </authorList>
    </citation>
    <scope>NUCLEOTIDE SEQUENCE</scope>
</reference>
<comment type="cofactor">
    <cofactor evidence="1">
        <name>pyridoxal 5'-phosphate</name>
        <dbReference type="ChEBI" id="CHEBI:597326"/>
    </cofactor>
</comment>
<dbReference type="GO" id="GO:0030170">
    <property type="term" value="F:pyridoxal phosphate binding"/>
    <property type="evidence" value="ECO:0007669"/>
    <property type="project" value="InterPro"/>
</dbReference>
<dbReference type="PANTHER" id="PTHR42885:SF2">
    <property type="entry name" value="HISTIDINOL-PHOSPHATE AMINOTRANSFERASE"/>
    <property type="match status" value="1"/>
</dbReference>
<dbReference type="GO" id="GO:0004400">
    <property type="term" value="F:histidinol-phosphate transaminase activity"/>
    <property type="evidence" value="ECO:0007669"/>
    <property type="project" value="UniProtKB-EC"/>
</dbReference>
<protein>
    <recommendedName>
        <fullName evidence="3">histidinol-phosphate transaminase</fullName>
        <ecNumber evidence="3">2.6.1.9</ecNumber>
    </recommendedName>
</protein>
<evidence type="ECO:0000256" key="2">
    <source>
        <dbReference type="ARBA" id="ARBA00005011"/>
    </source>
</evidence>
<dbReference type="SUPFAM" id="SSF53383">
    <property type="entry name" value="PLP-dependent transferases"/>
    <property type="match status" value="1"/>
</dbReference>
<dbReference type="InterPro" id="IPR015424">
    <property type="entry name" value="PyrdxlP-dep_Trfase"/>
</dbReference>
<evidence type="ECO:0000256" key="1">
    <source>
        <dbReference type="ARBA" id="ARBA00001933"/>
    </source>
</evidence>
<feature type="domain" description="Aminotransferase class I/classII large" evidence="8">
    <location>
        <begin position="74"/>
        <end position="392"/>
    </location>
</feature>
<evidence type="ECO:0000313" key="9">
    <source>
        <dbReference type="EnsemblProtists" id="EOD31034"/>
    </source>
</evidence>
<keyword evidence="6" id="KW-0663">Pyridoxal phosphate</keyword>
<evidence type="ECO:0000259" key="8">
    <source>
        <dbReference type="Pfam" id="PF00155"/>
    </source>
</evidence>
<dbReference type="STRING" id="2903.R1FCR9"/>
<evidence type="ECO:0000256" key="7">
    <source>
        <dbReference type="ARBA" id="ARBA00047481"/>
    </source>
</evidence>
<evidence type="ECO:0000256" key="3">
    <source>
        <dbReference type="ARBA" id="ARBA00012748"/>
    </source>
</evidence>
<keyword evidence="10" id="KW-1185">Reference proteome</keyword>
<sequence length="397" mass="42659">MTGWRGEPLTMRNHGETRGRVLAACNEALHAAALAQLSPPEGSSAGCVIKPHLQRLTPYLPPLDGRSANQHLLLDFNERTVPPPPHVTSAITAHVASGTTQQYPQYGDINERIAAYAGVPPSQCMFTNGSDQGIDLIVRCCCPGGTEAIVPAPTFAMYEQAAGAEDLVIKRPWFTREAGFPTAEVLAAVSPATSLIVLSNPNNPTGTAIPTADMVTIAEAAPHAAVLVDECYYEFMPPGSSMAAEVGRLRNLFVTRTFSKTWGLPSLRIGYILSAEENINALCCVRGPYDINQLAVVALRAALDDPQYVSDFVAEHNNKARPALEDFLAEAGVAFWPSAANYVFCYFPDPTATEKALRAEGILVRPKKDASGTLGLRVSIGTLAQTERLIATLRRFL</sequence>
<reference evidence="9" key="2">
    <citation type="submission" date="2024-10" db="UniProtKB">
        <authorList>
            <consortium name="EnsemblProtists"/>
        </authorList>
    </citation>
    <scope>IDENTIFICATION</scope>
</reference>
<dbReference type="RefSeq" id="XP_005783463.1">
    <property type="nucleotide sequence ID" value="XM_005783406.1"/>
</dbReference>
<dbReference type="KEGG" id="ehx:EMIHUDRAFT_426690"/>
<dbReference type="PANTHER" id="PTHR42885">
    <property type="entry name" value="HISTIDINOL-PHOSPHATE AMINOTRANSFERASE-RELATED"/>
    <property type="match status" value="1"/>
</dbReference>
<dbReference type="InterPro" id="IPR015422">
    <property type="entry name" value="PyrdxlP-dep_Trfase_small"/>
</dbReference>
<comment type="pathway">
    <text evidence="2">Amino-acid biosynthesis; L-histidine biosynthesis; L-histidine from 5-phospho-alpha-D-ribose 1-diphosphate: step 7/9.</text>
</comment>
<name>A0A0D3K5J9_EMIH1</name>
<accession>A0A0D3K5J9</accession>
<dbReference type="OMA" id="DNAYGEY"/>
<dbReference type="Pfam" id="PF00155">
    <property type="entry name" value="Aminotran_1_2"/>
    <property type="match status" value="1"/>
</dbReference>
<dbReference type="Gene3D" id="3.40.640.10">
    <property type="entry name" value="Type I PLP-dependent aspartate aminotransferase-like (Major domain)"/>
    <property type="match status" value="1"/>
</dbReference>
<dbReference type="CDD" id="cd00609">
    <property type="entry name" value="AAT_like"/>
    <property type="match status" value="1"/>
</dbReference>
<dbReference type="EnsemblProtists" id="EOD31034">
    <property type="protein sequence ID" value="EOD31034"/>
    <property type="gene ID" value="EMIHUDRAFT_426690"/>
</dbReference>
<dbReference type="PaxDb" id="2903-EOD31034"/>
<evidence type="ECO:0000256" key="5">
    <source>
        <dbReference type="ARBA" id="ARBA00022679"/>
    </source>
</evidence>
<keyword evidence="5" id="KW-0808">Transferase</keyword>
<dbReference type="eggNOG" id="KOG0633">
    <property type="taxonomic scope" value="Eukaryota"/>
</dbReference>
<dbReference type="HOGENOM" id="CLU_017584_3_1_1"/>
<comment type="catalytic activity">
    <reaction evidence="7">
        <text>L-histidinol phosphate + 2-oxoglutarate = 3-(imidazol-4-yl)-2-oxopropyl phosphate + L-glutamate</text>
        <dbReference type="Rhea" id="RHEA:23744"/>
        <dbReference type="ChEBI" id="CHEBI:16810"/>
        <dbReference type="ChEBI" id="CHEBI:29985"/>
        <dbReference type="ChEBI" id="CHEBI:57766"/>
        <dbReference type="ChEBI" id="CHEBI:57980"/>
        <dbReference type="EC" id="2.6.1.9"/>
    </reaction>
</comment>
<organism evidence="9 10">
    <name type="scientific">Emiliania huxleyi (strain CCMP1516)</name>
    <dbReference type="NCBI Taxonomy" id="280463"/>
    <lineage>
        <taxon>Eukaryota</taxon>
        <taxon>Haptista</taxon>
        <taxon>Haptophyta</taxon>
        <taxon>Prymnesiophyceae</taxon>
        <taxon>Isochrysidales</taxon>
        <taxon>Noelaerhabdaceae</taxon>
        <taxon>Emiliania</taxon>
    </lineage>
</organism>
<dbReference type="InterPro" id="IPR015421">
    <property type="entry name" value="PyrdxlP-dep_Trfase_major"/>
</dbReference>
<dbReference type="AlphaFoldDB" id="A0A0D3K5J9"/>
<keyword evidence="4" id="KW-0032">Aminotransferase</keyword>
<evidence type="ECO:0000256" key="4">
    <source>
        <dbReference type="ARBA" id="ARBA00022576"/>
    </source>
</evidence>
<dbReference type="Proteomes" id="UP000013827">
    <property type="component" value="Unassembled WGS sequence"/>
</dbReference>
<dbReference type="InterPro" id="IPR004839">
    <property type="entry name" value="Aminotransferase_I/II_large"/>
</dbReference>